<dbReference type="PANTHER" id="PTHR40388:SF1">
    <property type="entry name" value="BRYOPORIN"/>
    <property type="match status" value="1"/>
</dbReference>
<evidence type="ECO:0000256" key="1">
    <source>
        <dbReference type="SAM" id="Coils"/>
    </source>
</evidence>
<feature type="region of interest" description="Disordered" evidence="2">
    <location>
        <begin position="83"/>
        <end position="103"/>
    </location>
</feature>
<keyword evidence="4" id="KW-1185">Reference proteome</keyword>
<reference evidence="3" key="1">
    <citation type="submission" date="2021-06" db="EMBL/GenBank/DDBJ databases">
        <authorList>
            <person name="Hodson N. C."/>
            <person name="Mongue J. A."/>
            <person name="Jaron S. K."/>
        </authorList>
    </citation>
    <scope>NUCLEOTIDE SEQUENCE</scope>
</reference>
<feature type="coiled-coil region" evidence="1">
    <location>
        <begin position="43"/>
        <end position="70"/>
    </location>
</feature>
<evidence type="ECO:0000313" key="3">
    <source>
        <dbReference type="EMBL" id="CAG7817540.1"/>
    </source>
</evidence>
<evidence type="ECO:0000256" key="2">
    <source>
        <dbReference type="SAM" id="MobiDB-lite"/>
    </source>
</evidence>
<protein>
    <submittedName>
        <fullName evidence="3">Uncharacterized protein</fullName>
    </submittedName>
</protein>
<name>A0A8J2PJB3_9HEXA</name>
<dbReference type="InterPro" id="IPR050677">
    <property type="entry name" value="Actinoporin_PFT"/>
</dbReference>
<comment type="caution">
    <text evidence="3">The sequence shown here is derived from an EMBL/GenBank/DDBJ whole genome shotgun (WGS) entry which is preliminary data.</text>
</comment>
<proteinExistence type="predicted"/>
<evidence type="ECO:0000313" key="4">
    <source>
        <dbReference type="Proteomes" id="UP000708208"/>
    </source>
</evidence>
<dbReference type="EMBL" id="CAJVCH010396586">
    <property type="protein sequence ID" value="CAG7817540.1"/>
    <property type="molecule type" value="Genomic_DNA"/>
</dbReference>
<accession>A0A8J2PJB3</accession>
<sequence>MKKISYNNHGDTNCNMSASALSLDDRFSQLIKAAVKPQLISLQRTLLKEIHQLKTELRQSIQEIKAEGQKSIVSEANESILSFKNNSPVNPPRKRRCEEGSTKGAEMPAINITPRLPAVSDVNEDPEPPQNEPLKRKTLVVVKRAPRMTSPKDKSNLCSRNPQKSVLDIRAKTKEQEVQLTAQEVEDIAKSQDVTPGLTMRGEAISDISAVIPKEFNVTVAVEFINHLDVTLTDPQCWLDSGSVYGLVPSVLEKATKESFSFHDNNYKEDGVNGLFSYKISSTNLRLAISFGSDNSGTTLLGIAFTPEDVSAGEELDDYMWNVVKQDEMRSDIKCANWSSEVKCLIVKMKNLRARVTMTSGPKAIMQVTVLKTCSSERADLEEKLVAIILKGKISSKQPPPSPACKRGNVIEITNLLKVCLQDAERYVPNNSPQQDFLPDIIPEFTRVSFSTLDLKNSEEIFSYRIDTTDLRLAITFCTKSGENSFGIAFIPDDVPTDTELISSMTKLGEWVTRPDRKLGLAKNGEQVIEVRNMRAKVTMTQEPQVMLMVIISSF</sequence>
<dbReference type="Proteomes" id="UP000708208">
    <property type="component" value="Unassembled WGS sequence"/>
</dbReference>
<gene>
    <name evidence="3" type="ORF">AFUS01_LOCUS28099</name>
</gene>
<keyword evidence="1" id="KW-0175">Coiled coil</keyword>
<dbReference type="PANTHER" id="PTHR40388">
    <property type="entry name" value="BRYOPORIN"/>
    <property type="match status" value="1"/>
</dbReference>
<organism evidence="3 4">
    <name type="scientific">Allacma fusca</name>
    <dbReference type="NCBI Taxonomy" id="39272"/>
    <lineage>
        <taxon>Eukaryota</taxon>
        <taxon>Metazoa</taxon>
        <taxon>Ecdysozoa</taxon>
        <taxon>Arthropoda</taxon>
        <taxon>Hexapoda</taxon>
        <taxon>Collembola</taxon>
        <taxon>Symphypleona</taxon>
        <taxon>Sminthuridae</taxon>
        <taxon>Allacma</taxon>
    </lineage>
</organism>
<dbReference type="AlphaFoldDB" id="A0A8J2PJB3"/>